<evidence type="ECO:0000313" key="1">
    <source>
        <dbReference type="EMBL" id="MPM97788.1"/>
    </source>
</evidence>
<comment type="caution">
    <text evidence="1">The sequence shown here is derived from an EMBL/GenBank/DDBJ whole genome shotgun (WGS) entry which is preliminary data.</text>
</comment>
<gene>
    <name evidence="1" type="ORF">SDC9_144965</name>
</gene>
<dbReference type="AlphaFoldDB" id="A0A645E9I1"/>
<proteinExistence type="predicted"/>
<protein>
    <submittedName>
        <fullName evidence="1">Uncharacterized protein</fullName>
    </submittedName>
</protein>
<organism evidence="1">
    <name type="scientific">bioreactor metagenome</name>
    <dbReference type="NCBI Taxonomy" id="1076179"/>
    <lineage>
        <taxon>unclassified sequences</taxon>
        <taxon>metagenomes</taxon>
        <taxon>ecological metagenomes</taxon>
    </lineage>
</organism>
<sequence>MLAAIGNRRQVWGIGLDQQTIERAFLCNILDGLRILERDDARKGKMKPEVQRLGCHRPVFRKAVHHPAHRIGTFFRHQTQGIDRRIAGMHHQRLPARPRSADVVPETLALPLRLILVPIVIQPGFTDTNHLGMGGQCNEALNRRLLDLGRFRMNANRRIQIGLTLGERQHFRKIFQIDADADSSGNPILAHTLQNFGQPPGQVGKIQVAVRIDQHAVDQSVCVGREDCMTPPSKPSILRRASWPLSSLLK</sequence>
<reference evidence="1" key="1">
    <citation type="submission" date="2019-08" db="EMBL/GenBank/DDBJ databases">
        <authorList>
            <person name="Kucharzyk K."/>
            <person name="Murdoch R.W."/>
            <person name="Higgins S."/>
            <person name="Loffler F."/>
        </authorList>
    </citation>
    <scope>NUCLEOTIDE SEQUENCE</scope>
</reference>
<dbReference type="EMBL" id="VSSQ01044007">
    <property type="protein sequence ID" value="MPM97788.1"/>
    <property type="molecule type" value="Genomic_DNA"/>
</dbReference>
<name>A0A645E9I1_9ZZZZ</name>
<accession>A0A645E9I1</accession>